<dbReference type="GO" id="GO:0003924">
    <property type="term" value="F:GTPase activity"/>
    <property type="evidence" value="ECO:0007669"/>
    <property type="project" value="InterPro"/>
</dbReference>
<dbReference type="GO" id="GO:0005525">
    <property type="term" value="F:GTP binding"/>
    <property type="evidence" value="ECO:0007669"/>
    <property type="project" value="UniProtKB-KW"/>
</dbReference>
<dbReference type="Proteomes" id="UP000007797">
    <property type="component" value="Unassembled WGS sequence"/>
</dbReference>
<dbReference type="EMBL" id="GL883008">
    <property type="protein sequence ID" value="EGG22769.1"/>
    <property type="molecule type" value="Genomic_DNA"/>
</dbReference>
<reference evidence="5" key="1">
    <citation type="journal article" date="2011" name="Genome Res.">
        <title>Phylogeny-wide analysis of social amoeba genomes highlights ancient origins for complex intercellular communication.</title>
        <authorList>
            <person name="Heidel A.J."/>
            <person name="Lawal H.M."/>
            <person name="Felder M."/>
            <person name="Schilde C."/>
            <person name="Helps N.R."/>
            <person name="Tunggal B."/>
            <person name="Rivero F."/>
            <person name="John U."/>
            <person name="Schleicher M."/>
            <person name="Eichinger L."/>
            <person name="Platzer M."/>
            <person name="Noegel A.A."/>
            <person name="Schaap P."/>
            <person name="Gloeckner G."/>
        </authorList>
    </citation>
    <scope>NUCLEOTIDE SEQUENCE [LARGE SCALE GENOMIC DNA]</scope>
    <source>
        <strain evidence="5">SH3</strain>
    </source>
</reference>
<protein>
    <submittedName>
        <fullName evidence="4">Uncharacterized protein</fullName>
    </submittedName>
</protein>
<dbReference type="SMART" id="SM00173">
    <property type="entry name" value="RAS"/>
    <property type="match status" value="1"/>
</dbReference>
<comment type="similarity">
    <text evidence="1">Belongs to the small GTPase superfamily. Rab family.</text>
</comment>
<keyword evidence="2" id="KW-0547">Nucleotide-binding</keyword>
<evidence type="ECO:0000256" key="2">
    <source>
        <dbReference type="ARBA" id="ARBA00022741"/>
    </source>
</evidence>
<dbReference type="Pfam" id="PF00071">
    <property type="entry name" value="Ras"/>
    <property type="match status" value="1"/>
</dbReference>
<proteinExistence type="inferred from homology"/>
<dbReference type="GeneID" id="14875616"/>
<dbReference type="SUPFAM" id="SSF52540">
    <property type="entry name" value="P-loop containing nucleoside triphosphate hydrolases"/>
    <property type="match status" value="1"/>
</dbReference>
<gene>
    <name evidence="4" type="ORF">DFA_04899</name>
</gene>
<dbReference type="PANTHER" id="PTHR47980">
    <property type="entry name" value="LD44762P"/>
    <property type="match status" value="1"/>
</dbReference>
<dbReference type="PROSITE" id="PS51419">
    <property type="entry name" value="RAB"/>
    <property type="match status" value="1"/>
</dbReference>
<evidence type="ECO:0000256" key="1">
    <source>
        <dbReference type="ARBA" id="ARBA00006270"/>
    </source>
</evidence>
<dbReference type="InterPro" id="IPR027417">
    <property type="entry name" value="P-loop_NTPase"/>
</dbReference>
<evidence type="ECO:0000313" key="4">
    <source>
        <dbReference type="EMBL" id="EGG22769.1"/>
    </source>
</evidence>
<sequence>MRNDHQPIKVFVIGSTLFDKSSLISNIFLLPYVTRKDDDVLTFSDIAPENYLRMVPKCNIKVIIYDVSNKESFEKVKEYKEIIDAMEDIDSKASTILVAMNCHLNDSNGRVVSSSTGRGLAQYLNIAYYEHDTDTAKSIRESFNEIIYKQFNITYINNNNNNNPLPNFKTINLNVIKPLALSLPLHIPPPQPHPLQLDQSILQRVFKSKVIMKEIFNQVQEIHKRIGRCSNKLSCNDEEFWCSSPYLVPLVEYRERHGFKPLIFRRHTFGFGVFLRNQSSNFVLVRNSFVPIYTMTEREKKETINDACIGGNVAVVEYLHKKLGYHWSVKGFLFSIAFNHLEVTKYIVANSIRKKEYIPTSSSAPMVEQPFTLTDAIIKLALQACDDFSPDRQQHYQFITNYYKTKANLSFMDRLSQTLFSSDRPN</sequence>
<dbReference type="RefSeq" id="XP_004360620.1">
    <property type="nucleotide sequence ID" value="XM_004360563.1"/>
</dbReference>
<keyword evidence="3" id="KW-0342">GTP-binding</keyword>
<dbReference type="PROSITE" id="PS51421">
    <property type="entry name" value="RAS"/>
    <property type="match status" value="1"/>
</dbReference>
<accession>F4PMB9</accession>
<dbReference type="InterPro" id="IPR050305">
    <property type="entry name" value="Small_GTPase_Rab"/>
</dbReference>
<organism evidence="4 5">
    <name type="scientific">Cavenderia fasciculata</name>
    <name type="common">Slime mold</name>
    <name type="synonym">Dictyostelium fasciculatum</name>
    <dbReference type="NCBI Taxonomy" id="261658"/>
    <lineage>
        <taxon>Eukaryota</taxon>
        <taxon>Amoebozoa</taxon>
        <taxon>Evosea</taxon>
        <taxon>Eumycetozoa</taxon>
        <taxon>Dictyostelia</taxon>
        <taxon>Acytosteliales</taxon>
        <taxon>Cavenderiaceae</taxon>
        <taxon>Cavenderia</taxon>
    </lineage>
</organism>
<dbReference type="KEGG" id="dfa:DFA_04899"/>
<evidence type="ECO:0000313" key="5">
    <source>
        <dbReference type="Proteomes" id="UP000007797"/>
    </source>
</evidence>
<dbReference type="AlphaFoldDB" id="F4PMB9"/>
<evidence type="ECO:0000256" key="3">
    <source>
        <dbReference type="ARBA" id="ARBA00023134"/>
    </source>
</evidence>
<dbReference type="Gene3D" id="3.40.50.300">
    <property type="entry name" value="P-loop containing nucleotide triphosphate hydrolases"/>
    <property type="match status" value="1"/>
</dbReference>
<keyword evidence="5" id="KW-1185">Reference proteome</keyword>
<name>F4PMB9_CACFS</name>
<dbReference type="InterPro" id="IPR001806">
    <property type="entry name" value="Small_GTPase"/>
</dbReference>